<dbReference type="HOGENOM" id="CLU_003663_1_1_1"/>
<feature type="compositionally biased region" description="Polar residues" evidence="1">
    <location>
        <begin position="315"/>
        <end position="327"/>
    </location>
</feature>
<dbReference type="RefSeq" id="XP_003176807.1">
    <property type="nucleotide sequence ID" value="XM_003176759.1"/>
</dbReference>
<dbReference type="EMBL" id="DS989822">
    <property type="protein sequence ID" value="EFQ97855.1"/>
    <property type="molecule type" value="Genomic_DNA"/>
</dbReference>
<proteinExistence type="predicted"/>
<dbReference type="AlphaFoldDB" id="E5R2H9"/>
<sequence length="848" mass="93940">MATTAPSEPVLSPPALSSPGPSSYAESVNFEPPSFVATLEDPKLRDKLDVQAETTPEPLSRPSFSGSFRSFNANARPSSAWSRITSSAFASKERRATVSAGKHSLNLARSKQSVDSDIPSIIIDEAPNRPSSRRSLSERKWSSVRGTRGEVALRKRSGISSLSSSNIPPVPPIPPFQGIKMDIPSPSLGDITSSTIDETNEWSPPTASNPKLLSADEAHTISPTRKVSSSSMRNSSTRRIRSANSLRVVRSGSGSGGNIRTLSVDEEMLSRKVRLMYEKGEDFISEAELSQALDEDESILMDKDTEKEAFENVDDSPTNGNSASTDPTSEKSETASMNTVSPARRTNTVERESNELAGGLEDWNDIENCYVDRYGFIIPHPEDGEPEAQVPQPLQRVSTSLMLASATPRRKRTMAKRPPSTAGAASIRSFAGRSSSQRASDQPMRPTSSQSSYQPHLSRTTSSLRYAANKLPHNRSRKLLDEAGDMLTSPTQKTNSFSFSEDDTTYSKAMRKKESEREDKWRKMAKLTSKAKDGSGMTFEFDVTSTKLIERTWKGIPDSWRSTAWHAFLAASAKKRPGSPTEDELIRKFNELQVYPSPDDVQIDIDVPRTISSHIMFRRRYRGGQRLLFRVLHAMSLYFPETGYVQGMAALAATLLAYYDEENAFVMLVRLWQYRGLDRLYREGFAGLMEALNNFEKDWLGNGEVAEKLTELGIPPTTYGTKWYLTLFNYSIPFAAQLRVWDVFMLLGDSGEPIQPTDTTSTNGHVNGTSTSTETGPAQPAADPFGKSLDILHATSAALIDGMRDIILESDFENAMKVLTSWVPINDIELFMRVARTEWKVHCRKKGH</sequence>
<feature type="compositionally biased region" description="Polar residues" evidence="1">
    <location>
        <begin position="488"/>
        <end position="499"/>
    </location>
</feature>
<feature type="compositionally biased region" description="Low complexity" evidence="1">
    <location>
        <begin position="225"/>
        <end position="235"/>
    </location>
</feature>
<feature type="region of interest" description="Disordered" evidence="1">
    <location>
        <begin position="119"/>
        <end position="141"/>
    </location>
</feature>
<evidence type="ECO:0000313" key="3">
    <source>
        <dbReference type="EMBL" id="EFQ97855.1"/>
    </source>
</evidence>
<dbReference type="GeneID" id="10032129"/>
<feature type="compositionally biased region" description="Low complexity" evidence="1">
    <location>
        <begin position="1"/>
        <end position="23"/>
    </location>
</feature>
<protein>
    <submittedName>
        <fullName evidence="3">TBC1 domain family member 10A</fullName>
    </submittedName>
</protein>
<dbReference type="GO" id="GO:0031267">
    <property type="term" value="F:small GTPase binding"/>
    <property type="evidence" value="ECO:0007669"/>
    <property type="project" value="TreeGrafter"/>
</dbReference>
<feature type="compositionally biased region" description="Basic and acidic residues" evidence="1">
    <location>
        <begin position="40"/>
        <end position="50"/>
    </location>
</feature>
<feature type="region of interest" description="Disordered" evidence="1">
    <location>
        <begin position="1"/>
        <end position="68"/>
    </location>
</feature>
<dbReference type="VEuPathDB" id="FungiDB:MGYG_00894"/>
<feature type="compositionally biased region" description="Basic and acidic residues" evidence="1">
    <location>
        <begin position="512"/>
        <end position="521"/>
    </location>
</feature>
<dbReference type="PANTHER" id="PTHR47219">
    <property type="entry name" value="RAB GTPASE-ACTIVATING PROTEIN 1-LIKE"/>
    <property type="match status" value="1"/>
</dbReference>
<evidence type="ECO:0000313" key="4">
    <source>
        <dbReference type="Proteomes" id="UP000002669"/>
    </source>
</evidence>
<organism evidence="4">
    <name type="scientific">Arthroderma gypseum (strain ATCC MYA-4604 / CBS 118893)</name>
    <name type="common">Microsporum gypseum</name>
    <dbReference type="NCBI Taxonomy" id="535722"/>
    <lineage>
        <taxon>Eukaryota</taxon>
        <taxon>Fungi</taxon>
        <taxon>Dikarya</taxon>
        <taxon>Ascomycota</taxon>
        <taxon>Pezizomycotina</taxon>
        <taxon>Eurotiomycetes</taxon>
        <taxon>Eurotiomycetidae</taxon>
        <taxon>Onygenales</taxon>
        <taxon>Arthrodermataceae</taxon>
        <taxon>Nannizzia</taxon>
    </lineage>
</organism>
<dbReference type="InterPro" id="IPR000195">
    <property type="entry name" value="Rab-GAP-TBC_dom"/>
</dbReference>
<dbReference type="eggNOG" id="KOG1102">
    <property type="taxonomic scope" value="Eukaryota"/>
</dbReference>
<feature type="compositionally biased region" description="Polar residues" evidence="1">
    <location>
        <begin position="432"/>
        <end position="459"/>
    </location>
</feature>
<dbReference type="OrthoDB" id="294251at2759"/>
<dbReference type="InParanoid" id="E5R2H9"/>
<feature type="region of interest" description="Disordered" evidence="1">
    <location>
        <begin position="310"/>
        <end position="353"/>
    </location>
</feature>
<feature type="compositionally biased region" description="Polar residues" evidence="1">
    <location>
        <begin position="334"/>
        <end position="346"/>
    </location>
</feature>
<dbReference type="SMART" id="SM00164">
    <property type="entry name" value="TBC"/>
    <property type="match status" value="1"/>
</dbReference>
<accession>E5R2H9</accession>
<dbReference type="Pfam" id="PF00566">
    <property type="entry name" value="RabGAP-TBC"/>
    <property type="match status" value="1"/>
</dbReference>
<gene>
    <name evidence="3" type="ORF">MGYG_00894</name>
</gene>
<dbReference type="FunFam" id="1.10.8.270:FF:000023">
    <property type="entry name" value="TBC domain-containing protein C1778.09"/>
    <property type="match status" value="1"/>
</dbReference>
<dbReference type="Proteomes" id="UP000002669">
    <property type="component" value="Unassembled WGS sequence"/>
</dbReference>
<reference evidence="4" key="1">
    <citation type="journal article" date="2012" name="MBio">
        <title>Comparative genome analysis of Trichophyton rubrum and related dermatophytes reveals candidate genes involved in infection.</title>
        <authorList>
            <person name="Martinez D.A."/>
            <person name="Oliver B.G."/>
            <person name="Graeser Y."/>
            <person name="Goldberg J.M."/>
            <person name="Li W."/>
            <person name="Martinez-Rossi N.M."/>
            <person name="Monod M."/>
            <person name="Shelest E."/>
            <person name="Barton R.C."/>
            <person name="Birch E."/>
            <person name="Brakhage A.A."/>
            <person name="Chen Z."/>
            <person name="Gurr S.J."/>
            <person name="Heiman D."/>
            <person name="Heitman J."/>
            <person name="Kosti I."/>
            <person name="Rossi A."/>
            <person name="Saif S."/>
            <person name="Samalova M."/>
            <person name="Saunders C.W."/>
            <person name="Shea T."/>
            <person name="Summerbell R.C."/>
            <person name="Xu J."/>
            <person name="Young S."/>
            <person name="Zeng Q."/>
            <person name="Birren B.W."/>
            <person name="Cuomo C.A."/>
            <person name="White T.C."/>
        </authorList>
    </citation>
    <scope>NUCLEOTIDE SEQUENCE [LARGE SCALE GENOMIC DNA]</scope>
    <source>
        <strain evidence="4">ATCC MYA-4604 / CBS 118893</strain>
    </source>
</reference>
<dbReference type="InterPro" id="IPR035969">
    <property type="entry name" value="Rab-GAP_TBC_sf"/>
</dbReference>
<dbReference type="SUPFAM" id="SSF47923">
    <property type="entry name" value="Ypt/Rab-GAP domain of gyp1p"/>
    <property type="match status" value="2"/>
</dbReference>
<dbReference type="OMA" id="TAWYSFL"/>
<dbReference type="GO" id="GO:0005096">
    <property type="term" value="F:GTPase activator activity"/>
    <property type="evidence" value="ECO:0007669"/>
    <property type="project" value="TreeGrafter"/>
</dbReference>
<evidence type="ECO:0000259" key="2">
    <source>
        <dbReference type="PROSITE" id="PS50086"/>
    </source>
</evidence>
<evidence type="ECO:0000256" key="1">
    <source>
        <dbReference type="SAM" id="MobiDB-lite"/>
    </source>
</evidence>
<name>E5R2H9_ARTGP</name>
<dbReference type="InterPro" id="IPR050302">
    <property type="entry name" value="Rab_GAP_TBC_domain"/>
</dbReference>
<feature type="domain" description="Rab-GAP TBC" evidence="2">
    <location>
        <begin position="555"/>
        <end position="748"/>
    </location>
</feature>
<dbReference type="PANTHER" id="PTHR47219:SF9">
    <property type="entry name" value="GTPASE ACTIVATING PROTEIN AND CENTROSOME-ASSOCIATED, ISOFORM B"/>
    <property type="match status" value="1"/>
</dbReference>
<keyword evidence="4" id="KW-1185">Reference proteome</keyword>
<dbReference type="Gene3D" id="1.10.472.80">
    <property type="entry name" value="Ypt/Rab-GAP domain of gyp1p, domain 3"/>
    <property type="match status" value="1"/>
</dbReference>
<feature type="region of interest" description="Disordered" evidence="1">
    <location>
        <begin position="487"/>
        <end position="521"/>
    </location>
</feature>
<dbReference type="PROSITE" id="PS50086">
    <property type="entry name" value="TBC_RABGAP"/>
    <property type="match status" value="1"/>
</dbReference>
<dbReference type="Gene3D" id="1.10.8.270">
    <property type="entry name" value="putative rabgap domain of human tbc1 domain family member 14 like domains"/>
    <property type="match status" value="1"/>
</dbReference>
<dbReference type="FunFam" id="1.10.472.80:FF:000055">
    <property type="entry name" value="TBC domain-containing protein C1778.09"/>
    <property type="match status" value="1"/>
</dbReference>
<dbReference type="STRING" id="535722.E5R2H9"/>
<dbReference type="FunCoup" id="E5R2H9">
    <property type="interactions" value="196"/>
</dbReference>
<feature type="region of interest" description="Disordered" evidence="1">
    <location>
        <begin position="755"/>
        <end position="781"/>
    </location>
</feature>
<feature type="region of interest" description="Disordered" evidence="1">
    <location>
        <begin position="218"/>
        <end position="239"/>
    </location>
</feature>
<feature type="compositionally biased region" description="Polar residues" evidence="1">
    <location>
        <begin position="756"/>
        <end position="776"/>
    </location>
</feature>
<feature type="region of interest" description="Disordered" evidence="1">
    <location>
        <begin position="404"/>
        <end position="459"/>
    </location>
</feature>